<dbReference type="AlphaFoldDB" id="A0AAD5NDG1"/>
<protein>
    <submittedName>
        <fullName evidence="1">Uncharacterized protein</fullName>
    </submittedName>
</protein>
<dbReference type="EMBL" id="JAHQIW010005261">
    <property type="protein sequence ID" value="KAJ1365414.1"/>
    <property type="molecule type" value="Genomic_DNA"/>
</dbReference>
<proteinExistence type="predicted"/>
<gene>
    <name evidence="1" type="ORF">KIN20_025705</name>
</gene>
<evidence type="ECO:0000313" key="1">
    <source>
        <dbReference type="EMBL" id="KAJ1365414.1"/>
    </source>
</evidence>
<reference evidence="1" key="1">
    <citation type="submission" date="2021-06" db="EMBL/GenBank/DDBJ databases">
        <title>Parelaphostrongylus tenuis whole genome reference sequence.</title>
        <authorList>
            <person name="Garwood T.J."/>
            <person name="Larsen P.A."/>
            <person name="Fountain-Jones N.M."/>
            <person name="Garbe J.R."/>
            <person name="Macchietto M.G."/>
            <person name="Kania S.A."/>
            <person name="Gerhold R.W."/>
            <person name="Richards J.E."/>
            <person name="Wolf T.M."/>
        </authorList>
    </citation>
    <scope>NUCLEOTIDE SEQUENCE</scope>
    <source>
        <strain evidence="1">MNPRO001-30</strain>
        <tissue evidence="1">Meninges</tissue>
    </source>
</reference>
<comment type="caution">
    <text evidence="1">The sequence shown here is derived from an EMBL/GenBank/DDBJ whole genome shotgun (WGS) entry which is preliminary data.</text>
</comment>
<sequence length="87" mass="9241">MEVDLRQEGPAEDSSMAKLHNVLSVKTLLATMSKVFGCGVMPVSQMSTRNFDVTDFTLSSTMVYSNSAVVQARVPGVAPSEAVAKGM</sequence>
<dbReference type="Proteomes" id="UP001196413">
    <property type="component" value="Unassembled WGS sequence"/>
</dbReference>
<evidence type="ECO:0000313" key="2">
    <source>
        <dbReference type="Proteomes" id="UP001196413"/>
    </source>
</evidence>
<keyword evidence="2" id="KW-1185">Reference proteome</keyword>
<name>A0AAD5NDG1_PARTN</name>
<accession>A0AAD5NDG1</accession>
<organism evidence="1 2">
    <name type="scientific">Parelaphostrongylus tenuis</name>
    <name type="common">Meningeal worm</name>
    <dbReference type="NCBI Taxonomy" id="148309"/>
    <lineage>
        <taxon>Eukaryota</taxon>
        <taxon>Metazoa</taxon>
        <taxon>Ecdysozoa</taxon>
        <taxon>Nematoda</taxon>
        <taxon>Chromadorea</taxon>
        <taxon>Rhabditida</taxon>
        <taxon>Rhabditina</taxon>
        <taxon>Rhabditomorpha</taxon>
        <taxon>Strongyloidea</taxon>
        <taxon>Metastrongylidae</taxon>
        <taxon>Parelaphostrongylus</taxon>
    </lineage>
</organism>